<reference evidence="2 3" key="1">
    <citation type="submission" date="2019-01" db="EMBL/GenBank/DDBJ databases">
        <authorList>
            <person name="Chen W.-M."/>
        </authorList>
    </citation>
    <scope>NUCLEOTIDE SEQUENCE [LARGE SCALE GENOMIC DNA]</scope>
    <source>
        <strain evidence="2 3">CCP-6</strain>
    </source>
</reference>
<evidence type="ECO:0000313" key="3">
    <source>
        <dbReference type="Proteomes" id="UP000282957"/>
    </source>
</evidence>
<name>A0A437MDU3_9PROT</name>
<dbReference type="RefSeq" id="WP_127788627.1">
    <property type="nucleotide sequence ID" value="NZ_SACL01000005.1"/>
</dbReference>
<proteinExistence type="predicted"/>
<evidence type="ECO:0000313" key="2">
    <source>
        <dbReference type="EMBL" id="RVT95766.1"/>
    </source>
</evidence>
<feature type="transmembrane region" description="Helical" evidence="1">
    <location>
        <begin position="37"/>
        <end position="62"/>
    </location>
</feature>
<sequence>MRWILLVPFLLLLALFAASNREDVALRLWPLDASLALPLWLAVLGTGALFLVLGAVFGWAAAVPARRRVRELQRAANIMDGELVAMRREKETAAKQDSEALQLAR</sequence>
<gene>
    <name evidence="2" type="ORF">EOD42_16375</name>
</gene>
<dbReference type="GO" id="GO:0005886">
    <property type="term" value="C:plasma membrane"/>
    <property type="evidence" value="ECO:0007669"/>
    <property type="project" value="InterPro"/>
</dbReference>
<accession>A0A437MDU3</accession>
<dbReference type="Proteomes" id="UP000282957">
    <property type="component" value="Unassembled WGS sequence"/>
</dbReference>
<keyword evidence="3" id="KW-1185">Reference proteome</keyword>
<dbReference type="AlphaFoldDB" id="A0A437MDU3"/>
<organism evidence="2 3">
    <name type="scientific">Rhodovarius crocodyli</name>
    <dbReference type="NCBI Taxonomy" id="1979269"/>
    <lineage>
        <taxon>Bacteria</taxon>
        <taxon>Pseudomonadati</taxon>
        <taxon>Pseudomonadota</taxon>
        <taxon>Alphaproteobacteria</taxon>
        <taxon>Acetobacterales</taxon>
        <taxon>Roseomonadaceae</taxon>
        <taxon>Rhodovarius</taxon>
    </lineage>
</organism>
<keyword evidence="1" id="KW-0472">Membrane</keyword>
<dbReference type="OrthoDB" id="7279983at2"/>
<keyword evidence="1" id="KW-0812">Transmembrane</keyword>
<keyword evidence="1" id="KW-1133">Transmembrane helix</keyword>
<evidence type="ECO:0000256" key="1">
    <source>
        <dbReference type="SAM" id="Phobius"/>
    </source>
</evidence>
<protein>
    <submittedName>
        <fullName evidence="2">LapA family protein</fullName>
    </submittedName>
</protein>
<dbReference type="EMBL" id="SACL01000005">
    <property type="protein sequence ID" value="RVT95766.1"/>
    <property type="molecule type" value="Genomic_DNA"/>
</dbReference>
<comment type="caution">
    <text evidence="2">The sequence shown here is derived from an EMBL/GenBank/DDBJ whole genome shotgun (WGS) entry which is preliminary data.</text>
</comment>